<dbReference type="Proteomes" id="UP000231632">
    <property type="component" value="Unassembled WGS sequence"/>
</dbReference>
<dbReference type="PANTHER" id="PTHR41773:SF1">
    <property type="entry name" value="RELA_SPOT DOMAIN-CONTAINING PROTEIN"/>
    <property type="match status" value="1"/>
</dbReference>
<dbReference type="RefSeq" id="WP_171966508.1">
    <property type="nucleotide sequence ID" value="NZ_BDFD01000029.1"/>
</dbReference>
<organism evidence="2 3">
    <name type="scientific">Mariprofundus micogutta</name>
    <dbReference type="NCBI Taxonomy" id="1921010"/>
    <lineage>
        <taxon>Bacteria</taxon>
        <taxon>Pseudomonadati</taxon>
        <taxon>Pseudomonadota</taxon>
        <taxon>Candidatius Mariprofundia</taxon>
        <taxon>Mariprofundales</taxon>
        <taxon>Mariprofundaceae</taxon>
        <taxon>Mariprofundus</taxon>
    </lineage>
</organism>
<evidence type="ECO:0000259" key="1">
    <source>
        <dbReference type="SMART" id="SM00954"/>
    </source>
</evidence>
<feature type="domain" description="RelA/SpoT" evidence="1">
    <location>
        <begin position="44"/>
        <end position="212"/>
    </location>
</feature>
<dbReference type="Gene3D" id="3.30.460.10">
    <property type="entry name" value="Beta Polymerase, domain 2"/>
    <property type="match status" value="1"/>
</dbReference>
<sequence>MESPTPEDKYNALSLEKDGGAAQSDLINFVAQSNLSELCYAYKSRVKSEVKLIEKKQRKRLEGKENYEISDITDVVGLRLVTLFRSEMVEVVEQVVRNILHLDGASHNPFIQSCPEEVIFYSVSYPKDEIAIAIKERIIPLFSGEGVPVKIKYSTEGYSSIHIVTRLNVSVESLSTSEERYFIPVEIQVRTVFEDAWGEIDHRYGYVNRAGKEVDIPVNNPEYVLPHLKVLKQFADACSQYADIIHFEATSQGNGGDSGLIISVDSDAEILDRFRALNTPQKLIDKYENYRLEKIGAQKIFDNKWGQGVSKLLSAAQLFRGLAEKVMTDIESPRTPLSLWLLYYYSKMNEAICLLSTGIKDEEIAAANVYNELEAEYEGFPLLRMRQGQVQGKFGDVDGAIKRLKGSKEEAETIQKGLVNGKWPDELPEVDYKHMIKVLPRLIGFQLWRKADSICETENLPLKLDLLREAFEETEIILSSEHADEREMRFAHNNLLCYGVEYIKLQPESEDTFLTILKEKMPQYLQALEEKTNLETCDKIELLDTFVSAYTFLGRGEDAKKVAAMILEISLKDGQEKGSPHNSQARLDLVKKAFTILNPDV</sequence>
<dbReference type="STRING" id="1921010.MMIC_P2346"/>
<evidence type="ECO:0000313" key="2">
    <source>
        <dbReference type="EMBL" id="GAV21362.1"/>
    </source>
</evidence>
<dbReference type="Pfam" id="PF04607">
    <property type="entry name" value="RelA_SpoT"/>
    <property type="match status" value="1"/>
</dbReference>
<dbReference type="PANTHER" id="PTHR41773">
    <property type="entry name" value="GTP PYROPHOSPHATASE-RELATED"/>
    <property type="match status" value="1"/>
</dbReference>
<accession>A0A1L8CR13</accession>
<dbReference type="InterPro" id="IPR043519">
    <property type="entry name" value="NT_sf"/>
</dbReference>
<dbReference type="AlphaFoldDB" id="A0A1L8CR13"/>
<keyword evidence="3" id="KW-1185">Reference proteome</keyword>
<dbReference type="SMART" id="SM00954">
    <property type="entry name" value="RelA_SpoT"/>
    <property type="match status" value="1"/>
</dbReference>
<proteinExistence type="predicted"/>
<dbReference type="SUPFAM" id="SSF81301">
    <property type="entry name" value="Nucleotidyltransferase"/>
    <property type="match status" value="1"/>
</dbReference>
<evidence type="ECO:0000313" key="3">
    <source>
        <dbReference type="Proteomes" id="UP000231632"/>
    </source>
</evidence>
<dbReference type="EMBL" id="BDFD01000029">
    <property type="protein sequence ID" value="GAV21362.1"/>
    <property type="molecule type" value="Genomic_DNA"/>
</dbReference>
<dbReference type="GO" id="GO:0015969">
    <property type="term" value="P:guanosine tetraphosphate metabolic process"/>
    <property type="evidence" value="ECO:0007669"/>
    <property type="project" value="InterPro"/>
</dbReference>
<gene>
    <name evidence="2" type="ORF">MMIC_P2346</name>
</gene>
<dbReference type="InterPro" id="IPR007685">
    <property type="entry name" value="RelA_SpoT"/>
</dbReference>
<comment type="caution">
    <text evidence="2">The sequence shown here is derived from an EMBL/GenBank/DDBJ whole genome shotgun (WGS) entry which is preliminary data.</text>
</comment>
<dbReference type="CDD" id="cd05399">
    <property type="entry name" value="NT_Rel-Spo_like"/>
    <property type="match status" value="1"/>
</dbReference>
<reference evidence="2 3" key="1">
    <citation type="journal article" date="2017" name="Arch. Microbiol.">
        <title>Mariprofundus micogutta sp. nov., a novel iron-oxidizing zetaproteobacterium isolated from a deep-sea hydrothermal field at the Bayonnaise knoll of the Izu-Ogasawara arc, and a description of Mariprofundales ord. nov. and Zetaproteobacteria classis nov.</title>
        <authorList>
            <person name="Makita H."/>
            <person name="Tanaka E."/>
            <person name="Mitsunobu S."/>
            <person name="Miyazaki M."/>
            <person name="Nunoura T."/>
            <person name="Uematsu K."/>
            <person name="Takaki Y."/>
            <person name="Nishi S."/>
            <person name="Shimamura S."/>
            <person name="Takai K."/>
        </authorList>
    </citation>
    <scope>NUCLEOTIDE SEQUENCE [LARGE SCALE GENOMIC DNA]</scope>
    <source>
        <strain evidence="2 3">ET2</strain>
    </source>
</reference>
<name>A0A1L8CR13_9PROT</name>
<protein>
    <recommendedName>
        <fullName evidence="1">RelA/SpoT domain-containing protein</fullName>
    </recommendedName>
</protein>